<keyword evidence="3" id="KW-1185">Reference proteome</keyword>
<reference evidence="3" key="1">
    <citation type="submission" date="2016-10" db="EMBL/GenBank/DDBJ databases">
        <authorList>
            <person name="Varghese N."/>
            <person name="Submissions S."/>
        </authorList>
    </citation>
    <scope>NUCLEOTIDE SEQUENCE [LARGE SCALE GENOMIC DNA]</scope>
    <source>
        <strain evidence="3">DSM 23317</strain>
    </source>
</reference>
<dbReference type="Pfam" id="PF13557">
    <property type="entry name" value="Phenol_MetA_deg"/>
    <property type="match status" value="1"/>
</dbReference>
<organism evidence="2 3">
    <name type="scientific">Ferrimonas sediminum</name>
    <dbReference type="NCBI Taxonomy" id="718193"/>
    <lineage>
        <taxon>Bacteria</taxon>
        <taxon>Pseudomonadati</taxon>
        <taxon>Pseudomonadota</taxon>
        <taxon>Gammaproteobacteria</taxon>
        <taxon>Alteromonadales</taxon>
        <taxon>Ferrimonadaceae</taxon>
        <taxon>Ferrimonas</taxon>
    </lineage>
</organism>
<proteinExistence type="predicted"/>
<evidence type="ECO:0000313" key="3">
    <source>
        <dbReference type="Proteomes" id="UP000199527"/>
    </source>
</evidence>
<sequence length="303" mass="32964">MKTLRLSFALTAIMASSAFAATSGSHYPIGGEGVMAGTPPPPGVHYRMYNTWYSADKLTDNNGDNTGLDVDIDAYVQLHRLVHVTDKTLFGANWAYNVIVPLVHEEFSSSALGIDHETSFALGDVVLEPLALFWYGEEFDAALGLAVIAPTGDYNPHDAASPGMGFWSGMLTLGGTYYLGDDRSWSASILTRTIYNGKQDDTEIRPGAEFALEGGIGKQFALNERWLARPGISYGASWQISDDSRDGAGVVADQRKESYCIGAELNLFYLPWHLQGNLRYATEFGSKNTAEGNSLVFTLTKSF</sequence>
<feature type="signal peptide" evidence="1">
    <location>
        <begin position="1"/>
        <end position="20"/>
    </location>
</feature>
<dbReference type="InterPro" id="IPR025737">
    <property type="entry name" value="FApF"/>
</dbReference>
<evidence type="ECO:0000313" key="2">
    <source>
        <dbReference type="EMBL" id="SDI86329.1"/>
    </source>
</evidence>
<dbReference type="AlphaFoldDB" id="A0A1G8P1K5"/>
<protein>
    <submittedName>
        <fullName evidence="2">Uncharacterized conserved protein</fullName>
    </submittedName>
</protein>
<name>A0A1G8P1K5_9GAMM</name>
<gene>
    <name evidence="2" type="ORF">SAMN04488540_103304</name>
</gene>
<feature type="chain" id="PRO_5011781550" evidence="1">
    <location>
        <begin position="21"/>
        <end position="303"/>
    </location>
</feature>
<dbReference type="EMBL" id="FNEM01000003">
    <property type="protein sequence ID" value="SDI86329.1"/>
    <property type="molecule type" value="Genomic_DNA"/>
</dbReference>
<accession>A0A1G8P1K5</accession>
<dbReference type="Proteomes" id="UP000199527">
    <property type="component" value="Unassembled WGS sequence"/>
</dbReference>
<keyword evidence="1" id="KW-0732">Signal</keyword>
<evidence type="ECO:0000256" key="1">
    <source>
        <dbReference type="SAM" id="SignalP"/>
    </source>
</evidence>
<dbReference type="RefSeq" id="WP_245709879.1">
    <property type="nucleotide sequence ID" value="NZ_FNEM01000003.1"/>
</dbReference>